<dbReference type="GO" id="GO:0015031">
    <property type="term" value="P:protein transport"/>
    <property type="evidence" value="ECO:0007669"/>
    <property type="project" value="UniProtKB-KW"/>
</dbReference>
<keyword evidence="3" id="KW-0072">Autophagy</keyword>
<dbReference type="Pfam" id="PF03987">
    <property type="entry name" value="Autophagy_act_C"/>
    <property type="match status" value="1"/>
</dbReference>
<evidence type="ECO:0000256" key="1">
    <source>
        <dbReference type="ARBA" id="ARBA00022786"/>
    </source>
</evidence>
<organism evidence="4 5">
    <name type="scientific">Leucocoprinus birnbaumii</name>
    <dbReference type="NCBI Taxonomy" id="56174"/>
    <lineage>
        <taxon>Eukaryota</taxon>
        <taxon>Fungi</taxon>
        <taxon>Dikarya</taxon>
        <taxon>Basidiomycota</taxon>
        <taxon>Agaricomycotina</taxon>
        <taxon>Agaricomycetes</taxon>
        <taxon>Agaricomycetidae</taxon>
        <taxon>Agaricales</taxon>
        <taxon>Agaricineae</taxon>
        <taxon>Agaricaceae</taxon>
        <taxon>Leucocoprinus</taxon>
    </lineage>
</organism>
<sequence length="133" mass="14866">MLTRPQFDAACNALIARYAESPSDSVAISPMKGWTWNEHTEYPNFGYLGRTVNVFRRPENLAQHSDDCPAEGAIEEVDPTVLETNPTLESFVCQQYIVFSSTFRVPAFYFLLFDSSGAPVPLPSNPENITVQD</sequence>
<keyword evidence="2" id="KW-0653">Protein transport</keyword>
<dbReference type="EMBL" id="JANIEX010000141">
    <property type="protein sequence ID" value="KAJ3572463.1"/>
    <property type="molecule type" value="Genomic_DNA"/>
</dbReference>
<proteinExistence type="predicted"/>
<evidence type="ECO:0000256" key="3">
    <source>
        <dbReference type="ARBA" id="ARBA00023006"/>
    </source>
</evidence>
<dbReference type="Proteomes" id="UP001213000">
    <property type="component" value="Unassembled WGS sequence"/>
</dbReference>
<dbReference type="AlphaFoldDB" id="A0AAD5YWR7"/>
<protein>
    <submittedName>
        <fullName evidence="4">Uncharacterized protein</fullName>
    </submittedName>
</protein>
<dbReference type="GO" id="GO:0019787">
    <property type="term" value="F:ubiquitin-like protein transferase activity"/>
    <property type="evidence" value="ECO:0007669"/>
    <property type="project" value="InterPro"/>
</dbReference>
<evidence type="ECO:0000256" key="2">
    <source>
        <dbReference type="ARBA" id="ARBA00022927"/>
    </source>
</evidence>
<evidence type="ECO:0000313" key="4">
    <source>
        <dbReference type="EMBL" id="KAJ3572463.1"/>
    </source>
</evidence>
<name>A0AAD5YWR7_9AGAR</name>
<keyword evidence="1" id="KW-0833">Ubl conjugation pathway</keyword>
<accession>A0AAD5YWR7</accession>
<keyword evidence="2" id="KW-0813">Transport</keyword>
<gene>
    <name evidence="4" type="ORF">NP233_g3056</name>
</gene>
<reference evidence="4" key="1">
    <citation type="submission" date="2022-07" db="EMBL/GenBank/DDBJ databases">
        <title>Genome Sequence of Leucocoprinus birnbaumii.</title>
        <authorList>
            <person name="Buettner E."/>
        </authorList>
    </citation>
    <scope>NUCLEOTIDE SEQUENCE</scope>
    <source>
        <strain evidence="4">VT141</strain>
    </source>
</reference>
<dbReference type="InterPro" id="IPR007135">
    <property type="entry name" value="Atg3/Atg10"/>
</dbReference>
<evidence type="ECO:0000313" key="5">
    <source>
        <dbReference type="Proteomes" id="UP001213000"/>
    </source>
</evidence>
<comment type="caution">
    <text evidence="4">The sequence shown here is derived from an EMBL/GenBank/DDBJ whole genome shotgun (WGS) entry which is preliminary data.</text>
</comment>
<dbReference type="GO" id="GO:0006914">
    <property type="term" value="P:autophagy"/>
    <property type="evidence" value="ECO:0007669"/>
    <property type="project" value="UniProtKB-KW"/>
</dbReference>
<keyword evidence="5" id="KW-1185">Reference proteome</keyword>